<feature type="transmembrane region" description="Helical" evidence="2">
    <location>
        <begin position="216"/>
        <end position="241"/>
    </location>
</feature>
<gene>
    <name evidence="3" type="ORF">MQH31_17400</name>
</gene>
<comment type="caution">
    <text evidence="3">The sequence shown here is derived from an EMBL/GenBank/DDBJ whole genome shotgun (WGS) entry which is preliminary data.</text>
</comment>
<dbReference type="RefSeq" id="WP_243013073.1">
    <property type="nucleotide sequence ID" value="NZ_JALGAR010000006.1"/>
</dbReference>
<name>A0AA41QXT2_9MICO</name>
<feature type="transmembrane region" description="Helical" evidence="2">
    <location>
        <begin position="277"/>
        <end position="297"/>
    </location>
</feature>
<feature type="region of interest" description="Disordered" evidence="1">
    <location>
        <begin position="795"/>
        <end position="905"/>
    </location>
</feature>
<evidence type="ECO:0000313" key="3">
    <source>
        <dbReference type="EMBL" id="MCI4659582.1"/>
    </source>
</evidence>
<evidence type="ECO:0000256" key="2">
    <source>
        <dbReference type="SAM" id="Phobius"/>
    </source>
</evidence>
<feature type="compositionally biased region" description="Polar residues" evidence="1">
    <location>
        <begin position="1053"/>
        <end position="1072"/>
    </location>
</feature>
<feature type="transmembrane region" description="Helical" evidence="2">
    <location>
        <begin position="309"/>
        <end position="330"/>
    </location>
</feature>
<reference evidence="3" key="1">
    <citation type="submission" date="2022-03" db="EMBL/GenBank/DDBJ databases">
        <title>Cryobacterium sp. nov. strain ZS14-85, isolated from Antarctic soil.</title>
        <authorList>
            <person name="Li J."/>
            <person name="Niu G."/>
        </authorList>
    </citation>
    <scope>NUCLEOTIDE SEQUENCE</scope>
    <source>
        <strain evidence="3">ZS14-85</strain>
    </source>
</reference>
<feature type="region of interest" description="Disordered" evidence="1">
    <location>
        <begin position="944"/>
        <end position="1117"/>
    </location>
</feature>
<accession>A0AA41QXT2</accession>
<feature type="transmembrane region" description="Helical" evidence="2">
    <location>
        <begin position="711"/>
        <end position="734"/>
    </location>
</feature>
<dbReference type="AlphaFoldDB" id="A0AA41QXT2"/>
<feature type="compositionally biased region" description="Low complexity" evidence="1">
    <location>
        <begin position="1002"/>
        <end position="1015"/>
    </location>
</feature>
<feature type="compositionally biased region" description="Low complexity" evidence="1">
    <location>
        <begin position="795"/>
        <end position="805"/>
    </location>
</feature>
<feature type="transmembrane region" description="Helical" evidence="2">
    <location>
        <begin position="190"/>
        <end position="210"/>
    </location>
</feature>
<feature type="transmembrane region" description="Helical" evidence="2">
    <location>
        <begin position="641"/>
        <end position="674"/>
    </location>
</feature>
<keyword evidence="2" id="KW-0812">Transmembrane</keyword>
<feature type="transmembrane region" description="Helical" evidence="2">
    <location>
        <begin position="47"/>
        <end position="66"/>
    </location>
</feature>
<evidence type="ECO:0000313" key="4">
    <source>
        <dbReference type="Proteomes" id="UP001165341"/>
    </source>
</evidence>
<feature type="compositionally biased region" description="Low complexity" evidence="1">
    <location>
        <begin position="1103"/>
        <end position="1117"/>
    </location>
</feature>
<feature type="compositionally biased region" description="Low complexity" evidence="1">
    <location>
        <begin position="896"/>
        <end position="905"/>
    </location>
</feature>
<organism evidence="3 4">
    <name type="scientific">Cryobacterium zhongshanensis</name>
    <dbReference type="NCBI Taxonomy" id="2928153"/>
    <lineage>
        <taxon>Bacteria</taxon>
        <taxon>Bacillati</taxon>
        <taxon>Actinomycetota</taxon>
        <taxon>Actinomycetes</taxon>
        <taxon>Micrococcales</taxon>
        <taxon>Microbacteriaceae</taxon>
        <taxon>Cryobacterium</taxon>
    </lineage>
</organism>
<keyword evidence="2" id="KW-1133">Transmembrane helix</keyword>
<feature type="compositionally biased region" description="Low complexity" evidence="1">
    <location>
        <begin position="1073"/>
        <end position="1097"/>
    </location>
</feature>
<protein>
    <submittedName>
        <fullName evidence="3">Uncharacterized protein</fullName>
    </submittedName>
</protein>
<dbReference type="Proteomes" id="UP001165341">
    <property type="component" value="Unassembled WGS sequence"/>
</dbReference>
<sequence length="1117" mass="113651">MTETTIAHKARRSLLAFLRESRGGRVSTPVPAEPAGKKPVWSVKKSIALGMMLLIPLVGFLGTSAAQATDDDAMKFSFYKVASSTTAFFSNVQQPDNHTGFNASWNPIIQDPGSAGSLLGYADPNFSSVTGWMASKLSGSSDAIGYETLLVRSNTDDSSSFGASKFQGMVDYAYFGAALKGMGLDGTSTGLSLGFMNVVSGGLVMLLYILGGAVDFVFNAFVGLLSVLNPFKLFYIGVAAISPEFANGMVGNGTADVGPLSGLASFIGGWYTSLNTLAWTVMVPLFIGILLFSLVMFKKMDRGGALKKIVIRVVFIGLGLPLLGTMYTGMVNSMADASSDGNAGSTRVVMSTYVDFENWAMKSRLAIPASAIIEWDPSSAQASGAAQANVRNSALAINNQSLSLGLTPIVSATTHDATWSNQILEGKSADVSTKASAFSTTVDMLMRFMGNAQVSAASFETTAKGELTQSAYYQANANTTVKGWFENMEKDANALNADDAAPSSNPLIAVQTGTGLQGSGSGVRKLTSSVSGCMYTGTSIASYDGSARACNLSPLAMYNYLNTDFGSTSMTMYSSSNVMSEATRSIHNSVNQVGTGTMGFLYWFNAVVLLGSFVLIGLGYAFSLLFASIRRSFQIITAVPFATLGALAAIAKVVVYSVALILEVIITIFVYRIVQEFLTSLPQLIEMPFAQIMNNGAGGTMAGFVTFLTSGWAFGMVVTLLSIVGVLVFTVMALRVRKTLVKAVEEAVTKLVEKFMDTQVGMPGGGKMAPAIAGGLAAGAGAAAANRMMSGGMSKSPAAAALPGKGAAGGPAGIETAGGTTEMGSGPDGGGSGQLAITEGAAGNGDQGSALALSGTDGANGTDGGSAADEVALGRNVETNGLSKQGEIRGPQVGGDDAMSAASSSLDKSAEGYKAADTKALDAGKEGAQAAGHAGLAVGRGLAGDGAGAAESGGRALEHGGSAVAAGEQAKQAQADAGRSSLDKPDQRHAQRAGQAQKVSQAGGMVANAAGAAKGTSGGAGGGAAVKAPKPAQRSKVAPAPARQSAPRPPQKSQPAASTPSAVSQRHVQQSHKAAPMAPRQQAPKPAAAAPAGQAPQRPAPKAPQQAKPASSAPKGS</sequence>
<proteinExistence type="predicted"/>
<evidence type="ECO:0000256" key="1">
    <source>
        <dbReference type="SAM" id="MobiDB-lite"/>
    </source>
</evidence>
<keyword evidence="2" id="KW-0472">Membrane</keyword>
<keyword evidence="4" id="KW-1185">Reference proteome</keyword>
<dbReference type="EMBL" id="JALGAR010000006">
    <property type="protein sequence ID" value="MCI4659582.1"/>
    <property type="molecule type" value="Genomic_DNA"/>
</dbReference>
<feature type="transmembrane region" description="Helical" evidence="2">
    <location>
        <begin position="600"/>
        <end position="629"/>
    </location>
</feature>